<dbReference type="AlphaFoldDB" id="A0A2M9R3W7"/>
<proteinExistence type="predicted"/>
<accession>A0A2M9R3W7</accession>
<dbReference type="InterPro" id="IPR043504">
    <property type="entry name" value="Peptidase_S1_PA_chymotrypsin"/>
</dbReference>
<dbReference type="RefSeq" id="WP_100677126.1">
    <property type="nucleotide sequence ID" value="NZ_NIPO01000001.1"/>
</dbReference>
<dbReference type="OrthoDB" id="623545at2"/>
<sequence>MDENDLKRYTVILGGGSGVLFQPLDENKTYILTAKHILYKDIKNERGQKTGEELIAKINFSYSNDQSNTIEFEIKKGENYFEHDNADAAILVLEEGLGFDQIFIDERTTGFDGFNLTGYPNSKRNADDKYDKQIIRDLNSYTDSLIALRLVVNHLDHEQITGFSGGGIIKTNGDSLLLAGIQSKTPNDPCNGEIQVVPIKRFEEIVDGNNLSKLLPSYLSNIELLINSIISYNETLPALKPKLQVAIRKQFAQVKCELNSIYSSNYIKNSSTSIGGIKSKRFWTSFLEYALIISLLEVNGFDEDVLAKMNITKKFIFSDSSKDIYDLYSEVLLFASENISDNCQVLLATNQTPNSPNRRRMPASEVNLNVGSVVDTETIDRVQTSSKIKEIIHLKAIEFDCINSNENALNKFSIQQFEDILTEIKRLVYEFFNN</sequence>
<reference evidence="2 3" key="1">
    <citation type="submission" date="2017-06" db="EMBL/GenBank/DDBJ databases">
        <title>Description of Avrilella dinanensis gen. nov. sp. nov.</title>
        <authorList>
            <person name="Leyer C."/>
            <person name="Sassi M."/>
            <person name="Minet J."/>
            <person name="Kayal S."/>
            <person name="Cattoir V."/>
        </authorList>
    </citation>
    <scope>NUCLEOTIDE SEQUENCE [LARGE SCALE GENOMIC DNA]</scope>
    <source>
        <strain evidence="2 3">UR159</strain>
    </source>
</reference>
<evidence type="ECO:0000313" key="2">
    <source>
        <dbReference type="EMBL" id="PJR03558.1"/>
    </source>
</evidence>
<gene>
    <name evidence="2" type="ORF">CDL10_02770</name>
</gene>
<comment type="caution">
    <text evidence="2">The sequence shown here is derived from an EMBL/GenBank/DDBJ whole genome shotgun (WGS) entry which is preliminary data.</text>
</comment>
<dbReference type="Pfam" id="PF20280">
    <property type="entry name" value="CTD4"/>
    <property type="match status" value="1"/>
</dbReference>
<dbReference type="InterPro" id="IPR009003">
    <property type="entry name" value="Peptidase_S1_PA"/>
</dbReference>
<name>A0A2M9R3W7_9FLAO</name>
<keyword evidence="3" id="KW-1185">Reference proteome</keyword>
<evidence type="ECO:0000259" key="1">
    <source>
        <dbReference type="Pfam" id="PF20280"/>
    </source>
</evidence>
<feature type="domain" description="ABC-three component systems C-terminal" evidence="1">
    <location>
        <begin position="197"/>
        <end position="402"/>
    </location>
</feature>
<dbReference type="InterPro" id="IPR046916">
    <property type="entry name" value="ABC-3C_CTD4"/>
</dbReference>
<dbReference type="Proteomes" id="UP000231960">
    <property type="component" value="Unassembled WGS sequence"/>
</dbReference>
<protein>
    <recommendedName>
        <fullName evidence="1">ABC-three component systems C-terminal domain-containing protein</fullName>
    </recommendedName>
</protein>
<evidence type="ECO:0000313" key="3">
    <source>
        <dbReference type="Proteomes" id="UP000231960"/>
    </source>
</evidence>
<organism evidence="2 3">
    <name type="scientific">Avrilella dinanensis</name>
    <dbReference type="NCBI Taxonomy" id="2008672"/>
    <lineage>
        <taxon>Bacteria</taxon>
        <taxon>Pseudomonadati</taxon>
        <taxon>Bacteroidota</taxon>
        <taxon>Flavobacteriia</taxon>
        <taxon>Flavobacteriales</taxon>
        <taxon>Flavobacteriaceae</taxon>
        <taxon>Avrilella</taxon>
    </lineage>
</organism>
<dbReference type="SUPFAM" id="SSF50494">
    <property type="entry name" value="Trypsin-like serine proteases"/>
    <property type="match status" value="1"/>
</dbReference>
<dbReference type="Gene3D" id="2.40.10.10">
    <property type="entry name" value="Trypsin-like serine proteases"/>
    <property type="match status" value="2"/>
</dbReference>
<dbReference type="EMBL" id="NIPO01000001">
    <property type="protein sequence ID" value="PJR03558.1"/>
    <property type="molecule type" value="Genomic_DNA"/>
</dbReference>